<evidence type="ECO:0008006" key="4">
    <source>
        <dbReference type="Google" id="ProtNLM"/>
    </source>
</evidence>
<keyword evidence="1" id="KW-0732">Signal</keyword>
<proteinExistence type="predicted"/>
<feature type="chain" id="PRO_5045254482" description="Secreted protein" evidence="1">
    <location>
        <begin position="18"/>
        <end position="432"/>
    </location>
</feature>
<evidence type="ECO:0000256" key="1">
    <source>
        <dbReference type="SAM" id="SignalP"/>
    </source>
</evidence>
<dbReference type="Proteomes" id="UP001160499">
    <property type="component" value="Unassembled WGS sequence"/>
</dbReference>
<protein>
    <recommendedName>
        <fullName evidence="4">Secreted protein</fullName>
    </recommendedName>
</protein>
<sequence length="432" mass="46232">MAVALLAMLAAGTPAQAAPGDDPGPITTITSASDLAKLTLTQHQVLDTTISKLGTHLDSVGVDEVLKSANHPMRNRSSCRATETGALPVQPAASNAYCWDTGDDTTREFLPQGLTSSGDADDDGLWGTNKVIISAWAHNDSTDYSWPEEDGHLARFAFIDANNSSAFKYRWVLPVIPTEGGDNFAKFGSHVGGAVWFGDKLLVTAYNTDGSHNALYVFSMAHILQASVNAHEIGKVSGGYSAHGYQYIMPAIGSYSLDADCDSSSSDNLPCVASITLDRSTSPFTIVANEWFSSGGSTPARIFRYKLAAPGGEMPLVTSGGKATVSEAFKTKAVGLQSVLAHDNVFYADDARGGRGQHGILWQLRNSTTTWRGCSGTDSEKACWAQHAEGASLWWSTQQMWSQTEWAADANSHWIDDPIPERVLFSVPLNGF</sequence>
<evidence type="ECO:0000313" key="3">
    <source>
        <dbReference type="Proteomes" id="UP001160499"/>
    </source>
</evidence>
<gene>
    <name evidence="2" type="ORF">M2283_002056</name>
</gene>
<reference evidence="2 3" key="1">
    <citation type="submission" date="2023-04" db="EMBL/GenBank/DDBJ databases">
        <title>Forest soil microbial communities from Buena Vista Peninsula, Colon Province, Panama.</title>
        <authorList>
            <person name="Bouskill N."/>
        </authorList>
    </citation>
    <scope>NUCLEOTIDE SEQUENCE [LARGE SCALE GENOMIC DNA]</scope>
    <source>
        <strain evidence="2 3">GGS1</strain>
    </source>
</reference>
<dbReference type="EMBL" id="JARXVH010000003">
    <property type="protein sequence ID" value="MDH6214773.1"/>
    <property type="molecule type" value="Genomic_DNA"/>
</dbReference>
<evidence type="ECO:0000313" key="2">
    <source>
        <dbReference type="EMBL" id="MDH6214773.1"/>
    </source>
</evidence>
<feature type="signal peptide" evidence="1">
    <location>
        <begin position="1"/>
        <end position="17"/>
    </location>
</feature>
<comment type="caution">
    <text evidence="2">The sequence shown here is derived from an EMBL/GenBank/DDBJ whole genome shotgun (WGS) entry which is preliminary data.</text>
</comment>
<dbReference type="RefSeq" id="WP_280875803.1">
    <property type="nucleotide sequence ID" value="NZ_JARXVH010000003.1"/>
</dbReference>
<accession>A0ABT6LEN5</accession>
<name>A0ABT6LEN5_9ACTN</name>
<organism evidence="2 3">
    <name type="scientific">Streptomyces pseudovenezuelae</name>
    <dbReference type="NCBI Taxonomy" id="67350"/>
    <lineage>
        <taxon>Bacteria</taxon>
        <taxon>Bacillati</taxon>
        <taxon>Actinomycetota</taxon>
        <taxon>Actinomycetes</taxon>
        <taxon>Kitasatosporales</taxon>
        <taxon>Streptomycetaceae</taxon>
        <taxon>Streptomyces</taxon>
        <taxon>Streptomyces aurantiacus group</taxon>
    </lineage>
</organism>
<keyword evidence="3" id="KW-1185">Reference proteome</keyword>